<evidence type="ECO:0000256" key="2">
    <source>
        <dbReference type="ARBA" id="ARBA00022801"/>
    </source>
</evidence>
<dbReference type="KEGG" id="fax:FUAX_02030"/>
<dbReference type="Gene3D" id="3.60.10.10">
    <property type="entry name" value="Endonuclease/exonuclease/phosphatase"/>
    <property type="match status" value="1"/>
</dbReference>
<reference evidence="4 5" key="1">
    <citation type="submission" date="2021-12" db="EMBL/GenBank/DDBJ databases">
        <title>Genome sequencing of bacteria with rrn-lacking chromosome and rrn-plasmid.</title>
        <authorList>
            <person name="Anda M."/>
            <person name="Iwasaki W."/>
        </authorList>
    </citation>
    <scope>NUCLEOTIDE SEQUENCE [LARGE SCALE GENOMIC DNA]</scope>
    <source>
        <strain evidence="4 5">DSM 100852</strain>
    </source>
</reference>
<dbReference type="PROSITE" id="PS51257">
    <property type="entry name" value="PROKAR_LIPOPROTEIN"/>
    <property type="match status" value="1"/>
</dbReference>
<protein>
    <submittedName>
        <fullName evidence="4">Sphingomyelinase C 2</fullName>
    </submittedName>
</protein>
<feature type="domain" description="Endonuclease/exonuclease/phosphatase" evidence="3">
    <location>
        <begin position="80"/>
        <end position="323"/>
    </location>
</feature>
<dbReference type="CDD" id="cd09078">
    <property type="entry name" value="nSMase"/>
    <property type="match status" value="1"/>
</dbReference>
<dbReference type="PANTHER" id="PTHR16320">
    <property type="entry name" value="SPHINGOMYELINASE FAMILY MEMBER"/>
    <property type="match status" value="1"/>
</dbReference>
<dbReference type="NCBIfam" id="TIGR03395">
    <property type="entry name" value="sphingomy"/>
    <property type="match status" value="1"/>
</dbReference>
<name>A0AAU9CG75_9BACT</name>
<accession>A0AAU9CG75</accession>
<dbReference type="InterPro" id="IPR005135">
    <property type="entry name" value="Endo/exonuclease/phosphatase"/>
</dbReference>
<gene>
    <name evidence="4" type="primary">sph2</name>
    <name evidence="4" type="ORF">FUAX_02030</name>
</gene>
<keyword evidence="1" id="KW-0732">Signal</keyword>
<organism evidence="4 5">
    <name type="scientific">Fulvitalea axinellae</name>
    <dbReference type="NCBI Taxonomy" id="1182444"/>
    <lineage>
        <taxon>Bacteria</taxon>
        <taxon>Pseudomonadati</taxon>
        <taxon>Bacteroidota</taxon>
        <taxon>Cytophagia</taxon>
        <taxon>Cytophagales</taxon>
        <taxon>Persicobacteraceae</taxon>
        <taxon>Fulvitalea</taxon>
    </lineage>
</organism>
<keyword evidence="2" id="KW-0378">Hydrolase</keyword>
<dbReference type="RefSeq" id="WP_338393078.1">
    <property type="nucleotide sequence ID" value="NZ_AP025314.1"/>
</dbReference>
<dbReference type="InterPro" id="IPR036691">
    <property type="entry name" value="Endo/exonu/phosph_ase_sf"/>
</dbReference>
<dbReference type="Proteomes" id="UP001348817">
    <property type="component" value="Chromosome"/>
</dbReference>
<evidence type="ECO:0000256" key="1">
    <source>
        <dbReference type="ARBA" id="ARBA00022729"/>
    </source>
</evidence>
<dbReference type="PANTHER" id="PTHR16320:SF23">
    <property type="entry name" value="SPHINGOMYELINASE C 1"/>
    <property type="match status" value="1"/>
</dbReference>
<dbReference type="InterPro" id="IPR017766">
    <property type="entry name" value="Sphingomyelinase/PLipase_C"/>
</dbReference>
<dbReference type="EMBL" id="AP025314">
    <property type="protein sequence ID" value="BDD07771.1"/>
    <property type="molecule type" value="Genomic_DNA"/>
</dbReference>
<evidence type="ECO:0000313" key="4">
    <source>
        <dbReference type="EMBL" id="BDD07771.1"/>
    </source>
</evidence>
<sequence>MERGVYGVLAPIFVGLAIMLASCESKLDDLEGEFSGQETALRNASHNRPEGISVLSHNLFLLPVDGYWNNYERVERMAEADYLKGYDVVVFQEVIHNGPVDRLLEKLKKEYPYQTPVMGRGKSGWDATLGAYSSVTFEDGGVVILSKWPIEVKKQYVYKEAVEYDYMANKGFAYAQVNKKGERYHIIGTHMQATHTGGWEKYAPVRAAQLKEMRSFMDGLPKDEMVLMAGDFNVIRESAEYPAMLDILGAGDPQFVGKEHSFDVIENQIIAKRYDGTTPEYLDYVLYSKNHKVPPFWQNLCFDPVMPKQVHAMGTSFFEYSDHYPVAGFMYAPANAPKASLRYREFDHVSFEHLKTGKYVTSRTDGDWDDYLKIGPSSPAKEALYNVIAKGNGDYNDIANGTLVTVEPSYKRHFKWNEYANTGIYPKKGSAMMNLALKVIKSDDGDINNGVQEGDVVAFVVDHAVGPTRYISPWPEQDRWKDYMFLWDERLTDNAFFVIHLNPDSREDWSGELVY</sequence>
<evidence type="ECO:0000313" key="5">
    <source>
        <dbReference type="Proteomes" id="UP001348817"/>
    </source>
</evidence>
<evidence type="ECO:0000259" key="3">
    <source>
        <dbReference type="Pfam" id="PF03372"/>
    </source>
</evidence>
<dbReference type="Pfam" id="PF03372">
    <property type="entry name" value="Exo_endo_phos"/>
    <property type="match status" value="1"/>
</dbReference>
<dbReference type="AlphaFoldDB" id="A0AAU9CG75"/>
<keyword evidence="5" id="KW-1185">Reference proteome</keyword>
<dbReference type="InterPro" id="IPR038772">
    <property type="entry name" value="Sph/SMPD2-like"/>
</dbReference>
<dbReference type="GO" id="GO:0004767">
    <property type="term" value="F:sphingomyelin phosphodiesterase activity"/>
    <property type="evidence" value="ECO:0007669"/>
    <property type="project" value="InterPro"/>
</dbReference>
<dbReference type="SUPFAM" id="SSF56219">
    <property type="entry name" value="DNase I-like"/>
    <property type="match status" value="1"/>
</dbReference>
<proteinExistence type="predicted"/>
<dbReference type="GO" id="GO:0005576">
    <property type="term" value="C:extracellular region"/>
    <property type="evidence" value="ECO:0007669"/>
    <property type="project" value="InterPro"/>
</dbReference>